<dbReference type="EMBL" id="JAINUG010000187">
    <property type="protein sequence ID" value="KAJ8389021.1"/>
    <property type="molecule type" value="Genomic_DNA"/>
</dbReference>
<comment type="caution">
    <text evidence="2">The sequence shown here is derived from an EMBL/GenBank/DDBJ whole genome shotgun (WGS) entry which is preliminary data.</text>
</comment>
<protein>
    <submittedName>
        <fullName evidence="2">Uncharacterized protein</fullName>
    </submittedName>
</protein>
<name>A0AAD7W9M1_9TELE</name>
<sequence>MPGIRDAAWGHTAGREEGHQRKFTAIDRRGKPSYTRQGAELLQKVGGTLGPPTRLLLNNPSAVLTGRGCPS</sequence>
<evidence type="ECO:0000256" key="1">
    <source>
        <dbReference type="SAM" id="MobiDB-lite"/>
    </source>
</evidence>
<accession>A0AAD7W9M1</accession>
<feature type="compositionally biased region" description="Basic and acidic residues" evidence="1">
    <location>
        <begin position="13"/>
        <end position="23"/>
    </location>
</feature>
<proteinExistence type="predicted"/>
<keyword evidence="3" id="KW-1185">Reference proteome</keyword>
<dbReference type="AlphaFoldDB" id="A0AAD7W9M1"/>
<reference evidence="2" key="1">
    <citation type="journal article" date="2023" name="Science">
        <title>Genome structures resolve the early diversification of teleost fishes.</title>
        <authorList>
            <person name="Parey E."/>
            <person name="Louis A."/>
            <person name="Montfort J."/>
            <person name="Bouchez O."/>
            <person name="Roques C."/>
            <person name="Iampietro C."/>
            <person name="Lluch J."/>
            <person name="Castinel A."/>
            <person name="Donnadieu C."/>
            <person name="Desvignes T."/>
            <person name="Floi Bucao C."/>
            <person name="Jouanno E."/>
            <person name="Wen M."/>
            <person name="Mejri S."/>
            <person name="Dirks R."/>
            <person name="Jansen H."/>
            <person name="Henkel C."/>
            <person name="Chen W.J."/>
            <person name="Zahm M."/>
            <person name="Cabau C."/>
            <person name="Klopp C."/>
            <person name="Thompson A.W."/>
            <person name="Robinson-Rechavi M."/>
            <person name="Braasch I."/>
            <person name="Lecointre G."/>
            <person name="Bobe J."/>
            <person name="Postlethwait J.H."/>
            <person name="Berthelot C."/>
            <person name="Roest Crollius H."/>
            <person name="Guiguen Y."/>
        </authorList>
    </citation>
    <scope>NUCLEOTIDE SEQUENCE</scope>
    <source>
        <strain evidence="2">NC1722</strain>
    </source>
</reference>
<gene>
    <name evidence="2" type="ORF">AAFF_G00124180</name>
</gene>
<evidence type="ECO:0000313" key="2">
    <source>
        <dbReference type="EMBL" id="KAJ8389021.1"/>
    </source>
</evidence>
<organism evidence="2 3">
    <name type="scientific">Aldrovandia affinis</name>
    <dbReference type="NCBI Taxonomy" id="143900"/>
    <lineage>
        <taxon>Eukaryota</taxon>
        <taxon>Metazoa</taxon>
        <taxon>Chordata</taxon>
        <taxon>Craniata</taxon>
        <taxon>Vertebrata</taxon>
        <taxon>Euteleostomi</taxon>
        <taxon>Actinopterygii</taxon>
        <taxon>Neopterygii</taxon>
        <taxon>Teleostei</taxon>
        <taxon>Notacanthiformes</taxon>
        <taxon>Halosauridae</taxon>
        <taxon>Aldrovandia</taxon>
    </lineage>
</organism>
<dbReference type="Proteomes" id="UP001221898">
    <property type="component" value="Unassembled WGS sequence"/>
</dbReference>
<evidence type="ECO:0000313" key="3">
    <source>
        <dbReference type="Proteomes" id="UP001221898"/>
    </source>
</evidence>
<feature type="region of interest" description="Disordered" evidence="1">
    <location>
        <begin position="1"/>
        <end position="23"/>
    </location>
</feature>